<dbReference type="Gene3D" id="3.60.110.10">
    <property type="entry name" value="Carbon-nitrogen hydrolase"/>
    <property type="match status" value="2"/>
</dbReference>
<dbReference type="Proteomes" id="UP001258994">
    <property type="component" value="Chromosome"/>
</dbReference>
<dbReference type="PANTHER" id="PTHR23088:SF27">
    <property type="entry name" value="DEAMINATED GLUTATHIONE AMIDASE"/>
    <property type="match status" value="1"/>
</dbReference>
<evidence type="ECO:0000313" key="2">
    <source>
        <dbReference type="EMBL" id="WNC72164.1"/>
    </source>
</evidence>
<organism evidence="2 3">
    <name type="scientific">Thalassotalea psychrophila</name>
    <dbReference type="NCBI Taxonomy" id="3065647"/>
    <lineage>
        <taxon>Bacteria</taxon>
        <taxon>Pseudomonadati</taxon>
        <taxon>Pseudomonadota</taxon>
        <taxon>Gammaproteobacteria</taxon>
        <taxon>Alteromonadales</taxon>
        <taxon>Colwelliaceae</taxon>
        <taxon>Thalassotalea</taxon>
    </lineage>
</organism>
<evidence type="ECO:0000259" key="1">
    <source>
        <dbReference type="PROSITE" id="PS50263"/>
    </source>
</evidence>
<name>A0ABY9TTK0_9GAMM</name>
<gene>
    <name evidence="2" type="ORF">RGQ13_18890</name>
</gene>
<dbReference type="PANTHER" id="PTHR23088">
    <property type="entry name" value="NITRILASE-RELATED"/>
    <property type="match status" value="1"/>
</dbReference>
<keyword evidence="3" id="KW-1185">Reference proteome</keyword>
<feature type="domain" description="CN hydrolase" evidence="1">
    <location>
        <begin position="1"/>
        <end position="254"/>
    </location>
</feature>
<protein>
    <submittedName>
        <fullName evidence="2">Carbon-nitrogen hydrolase family protein</fullName>
    </submittedName>
</protein>
<dbReference type="GO" id="GO:0016787">
    <property type="term" value="F:hydrolase activity"/>
    <property type="evidence" value="ECO:0007669"/>
    <property type="project" value="UniProtKB-KW"/>
</dbReference>
<sequence length="577" mass="64078">MRVSVLQFATTLSVSDNLNTCLRMIEEASSCAPELMVLPEFCNALSWYEDQDHAWQLALDIDGEFLQKISQQAKKHHCYIVINVSLRRKFPDITVTSLLFSPQGSLILEADKQTLMGHENDFFVRANKHSDVIETEFGQLGIFPCRDGVTCETPRSLALRGAQLFCDSLNSFALDEASLHVPARAPENKVFLASANKVGPLIPIEVLSDVAKATSIPEQFLMGAGESQIVAPNGEILAKAAYNQEGFIYADINLADSNNKCRPDGSDLFNNRRPELYQTIVKPAKQQYCRGGAEQVDIALYQLPINLSEPLQRLINVKQQLAARSEALIVLPELFFLADSVVNDIELARQYSEMAIRDIASILAPNQFVATSLVIGDSHKAVLINEHGLEFSQGQLHQCKRHQWSDLADKLKVYSLPWGKVALLTGDDACYPELAKVAALQGVHALICPVDIQEPWEVDFGLLSRAAENRICVIASSRNKLLEHKQLSGLVANLETDFTIMTPWQHRKFDGYINHPLLTRQQSGFTQTSISPIAASNKLMSANTDLLSDRPWQLSDVLTTKTSTQLTTNNSNTMENK</sequence>
<dbReference type="InterPro" id="IPR036526">
    <property type="entry name" value="C-N_Hydrolase_sf"/>
</dbReference>
<proteinExistence type="predicted"/>
<dbReference type="CDD" id="cd07197">
    <property type="entry name" value="nitrilase"/>
    <property type="match status" value="2"/>
</dbReference>
<dbReference type="Pfam" id="PF00795">
    <property type="entry name" value="CN_hydrolase"/>
    <property type="match status" value="1"/>
</dbReference>
<dbReference type="EMBL" id="CP134145">
    <property type="protein sequence ID" value="WNC72164.1"/>
    <property type="molecule type" value="Genomic_DNA"/>
</dbReference>
<accession>A0ABY9TTK0</accession>
<dbReference type="SUPFAM" id="SSF56317">
    <property type="entry name" value="Carbon-nitrogen hydrolase"/>
    <property type="match status" value="2"/>
</dbReference>
<dbReference type="RefSeq" id="WP_348391283.1">
    <property type="nucleotide sequence ID" value="NZ_CP134145.1"/>
</dbReference>
<evidence type="ECO:0000313" key="3">
    <source>
        <dbReference type="Proteomes" id="UP001258994"/>
    </source>
</evidence>
<reference evidence="3" key="1">
    <citation type="submission" date="2023-09" db="EMBL/GenBank/DDBJ databases">
        <authorList>
            <person name="Li S."/>
            <person name="Li X."/>
            <person name="Zhang C."/>
            <person name="Zhao Z."/>
        </authorList>
    </citation>
    <scope>NUCLEOTIDE SEQUENCE [LARGE SCALE GENOMIC DNA]</scope>
    <source>
        <strain evidence="3">SQ149</strain>
    </source>
</reference>
<dbReference type="PROSITE" id="PS50263">
    <property type="entry name" value="CN_HYDROLASE"/>
    <property type="match status" value="1"/>
</dbReference>
<dbReference type="InterPro" id="IPR003010">
    <property type="entry name" value="C-N_Hydrolase"/>
</dbReference>
<keyword evidence="2" id="KW-0378">Hydrolase</keyword>